<dbReference type="Pfam" id="PF20434">
    <property type="entry name" value="BD-FAE"/>
    <property type="match status" value="1"/>
</dbReference>
<sequence length="308" mass="32819">MLPGLPQQSLVRRGHLHRIGAGLRSGGMKTKLLTLALALLLAGCATHTGLAGSPKTTPEMDVGYAVQKDMRYTPDGWPAELRADLWRPAIGGAKPAVLLIHGGGWVGGKRQHMDGIARRLARRGYVVMNISYRFAPQSRHPAQFEDARQALRWLRANHAALQVDPQRVAAWGYSAGAHLASLLGAADTSPADRVQAVVAGGIPADFRNYPDSPLIGKLMGTTLADDRAGWSAASPVLRVGRGSPPFFLYHGGWDRLVAVENAEAMKAALDAADVPAELYVQRGLGHISAFLFDGGAVRAGTAFLDAKM</sequence>
<dbReference type="GO" id="GO:0016787">
    <property type="term" value="F:hydrolase activity"/>
    <property type="evidence" value="ECO:0007669"/>
    <property type="project" value="UniProtKB-KW"/>
</dbReference>
<organism evidence="3 4">
    <name type="scientific">Solimonas fluminis</name>
    <dbReference type="NCBI Taxonomy" id="2086571"/>
    <lineage>
        <taxon>Bacteria</taxon>
        <taxon>Pseudomonadati</taxon>
        <taxon>Pseudomonadota</taxon>
        <taxon>Gammaproteobacteria</taxon>
        <taxon>Nevskiales</taxon>
        <taxon>Nevskiaceae</taxon>
        <taxon>Solimonas</taxon>
    </lineage>
</organism>
<dbReference type="InterPro" id="IPR049492">
    <property type="entry name" value="BD-FAE-like_dom"/>
</dbReference>
<dbReference type="EMBL" id="PSNW01000015">
    <property type="protein sequence ID" value="PPE72170.1"/>
    <property type="molecule type" value="Genomic_DNA"/>
</dbReference>
<keyword evidence="4" id="KW-1185">Reference proteome</keyword>
<keyword evidence="1 3" id="KW-0378">Hydrolase</keyword>
<dbReference type="InterPro" id="IPR050300">
    <property type="entry name" value="GDXG_lipolytic_enzyme"/>
</dbReference>
<dbReference type="SUPFAM" id="SSF53474">
    <property type="entry name" value="alpha/beta-Hydrolases"/>
    <property type="match status" value="1"/>
</dbReference>
<feature type="domain" description="BD-FAE-like" evidence="2">
    <location>
        <begin position="85"/>
        <end position="269"/>
    </location>
</feature>
<accession>A0A2S5TAZ6</accession>
<gene>
    <name evidence="3" type="ORF">C3942_19950</name>
</gene>
<comment type="caution">
    <text evidence="3">The sequence shown here is derived from an EMBL/GenBank/DDBJ whole genome shotgun (WGS) entry which is preliminary data.</text>
</comment>
<proteinExistence type="predicted"/>
<dbReference type="InterPro" id="IPR029058">
    <property type="entry name" value="AB_hydrolase_fold"/>
</dbReference>
<evidence type="ECO:0000313" key="3">
    <source>
        <dbReference type="EMBL" id="PPE72170.1"/>
    </source>
</evidence>
<dbReference type="AlphaFoldDB" id="A0A2S5TAZ6"/>
<dbReference type="PANTHER" id="PTHR48081">
    <property type="entry name" value="AB HYDROLASE SUPERFAMILY PROTEIN C4A8.06C"/>
    <property type="match status" value="1"/>
</dbReference>
<evidence type="ECO:0000313" key="4">
    <source>
        <dbReference type="Proteomes" id="UP000238220"/>
    </source>
</evidence>
<evidence type="ECO:0000256" key="1">
    <source>
        <dbReference type="ARBA" id="ARBA00022801"/>
    </source>
</evidence>
<dbReference type="OrthoDB" id="9771666at2"/>
<reference evidence="3 4" key="1">
    <citation type="submission" date="2018-02" db="EMBL/GenBank/DDBJ databases">
        <title>Genome sequencing of Solimonas sp. HR-BB.</title>
        <authorList>
            <person name="Lee Y."/>
            <person name="Jeon C.O."/>
        </authorList>
    </citation>
    <scope>NUCLEOTIDE SEQUENCE [LARGE SCALE GENOMIC DNA]</scope>
    <source>
        <strain evidence="3 4">HR-BB</strain>
    </source>
</reference>
<name>A0A2S5TAZ6_9GAMM</name>
<dbReference type="Proteomes" id="UP000238220">
    <property type="component" value="Unassembled WGS sequence"/>
</dbReference>
<dbReference type="Gene3D" id="3.40.50.1820">
    <property type="entry name" value="alpha/beta hydrolase"/>
    <property type="match status" value="1"/>
</dbReference>
<protein>
    <submittedName>
        <fullName evidence="3">Alpha/beta hydrolase</fullName>
    </submittedName>
</protein>
<evidence type="ECO:0000259" key="2">
    <source>
        <dbReference type="Pfam" id="PF20434"/>
    </source>
</evidence>